<evidence type="ECO:0000256" key="4">
    <source>
        <dbReference type="ARBA" id="ARBA00022989"/>
    </source>
</evidence>
<dbReference type="EMBL" id="CP133218">
    <property type="protein sequence ID" value="WML91172.1"/>
    <property type="molecule type" value="Genomic_DNA"/>
</dbReference>
<evidence type="ECO:0000313" key="8">
    <source>
        <dbReference type="Proteomes" id="UP001236657"/>
    </source>
</evidence>
<keyword evidence="8" id="KW-1185">Reference proteome</keyword>
<evidence type="ECO:0000256" key="1">
    <source>
        <dbReference type="ARBA" id="ARBA00004141"/>
    </source>
</evidence>
<reference evidence="7 8" key="1">
    <citation type="submission" date="2023-08" db="EMBL/GenBank/DDBJ databases">
        <title>New molecular markers tilS and rpoB for phylogenetic and monitoring studies of the genus Thiothrix biodiversity.</title>
        <authorList>
            <person name="Ravin N.V."/>
            <person name="Smolyakov D."/>
            <person name="Markov N.D."/>
            <person name="Beletsky A.V."/>
            <person name="Mardanov A.V."/>
            <person name="Rudenko T.S."/>
            <person name="Grabovich M.Y."/>
        </authorList>
    </citation>
    <scope>NUCLEOTIDE SEQUENCE [LARGE SCALE GENOMIC DNA]</scope>
    <source>
        <strain evidence="7 8">MK1</strain>
    </source>
</reference>
<keyword evidence="5 6" id="KW-0472">Membrane</keyword>
<feature type="transmembrane region" description="Helical" evidence="6">
    <location>
        <begin position="46"/>
        <end position="61"/>
    </location>
</feature>
<dbReference type="Proteomes" id="UP001236657">
    <property type="component" value="Chromosome"/>
</dbReference>
<evidence type="ECO:0000256" key="5">
    <source>
        <dbReference type="ARBA" id="ARBA00023136"/>
    </source>
</evidence>
<feature type="transmembrane region" description="Helical" evidence="6">
    <location>
        <begin position="68"/>
        <end position="91"/>
    </location>
</feature>
<organism evidence="7 8">
    <name type="scientific">Thiothrix lacustris</name>
    <dbReference type="NCBI Taxonomy" id="525917"/>
    <lineage>
        <taxon>Bacteria</taxon>
        <taxon>Pseudomonadati</taxon>
        <taxon>Pseudomonadota</taxon>
        <taxon>Gammaproteobacteria</taxon>
        <taxon>Thiotrichales</taxon>
        <taxon>Thiotrichaceae</taxon>
        <taxon>Thiothrix</taxon>
    </lineage>
</organism>
<dbReference type="Pfam" id="PF04241">
    <property type="entry name" value="DUF423"/>
    <property type="match status" value="1"/>
</dbReference>
<comment type="similarity">
    <text evidence="2">Belongs to the UPF0382 family.</text>
</comment>
<evidence type="ECO:0000256" key="6">
    <source>
        <dbReference type="SAM" id="Phobius"/>
    </source>
</evidence>
<proteinExistence type="inferred from homology"/>
<name>A0ABY9MRG1_9GAMM</name>
<accession>A0ABY9MRG1</accession>
<feature type="transmembrane region" description="Helical" evidence="6">
    <location>
        <begin position="7"/>
        <end position="26"/>
    </location>
</feature>
<gene>
    <name evidence="7" type="ORF">RCF98_02175</name>
</gene>
<dbReference type="RefSeq" id="WP_308895876.1">
    <property type="nucleotide sequence ID" value="NZ_CP133218.1"/>
</dbReference>
<protein>
    <submittedName>
        <fullName evidence="7">DUF423 domain-containing protein</fullName>
    </submittedName>
</protein>
<keyword evidence="3 6" id="KW-0812">Transmembrane</keyword>
<evidence type="ECO:0000256" key="3">
    <source>
        <dbReference type="ARBA" id="ARBA00022692"/>
    </source>
</evidence>
<comment type="subcellular location">
    <subcellularLocation>
        <location evidence="1">Membrane</location>
        <topology evidence="1">Multi-pass membrane protein</topology>
    </subcellularLocation>
</comment>
<evidence type="ECO:0000256" key="2">
    <source>
        <dbReference type="ARBA" id="ARBA00009694"/>
    </source>
</evidence>
<evidence type="ECO:0000313" key="7">
    <source>
        <dbReference type="EMBL" id="WML91172.1"/>
    </source>
</evidence>
<dbReference type="PANTHER" id="PTHR43461:SF1">
    <property type="entry name" value="TRANSMEMBRANE PROTEIN 256"/>
    <property type="match status" value="1"/>
</dbReference>
<sequence>MEKNHFLLIGSLSGMLAVILGAFGAHGLEQLVDAKMLQRFHTGVEYQFYHALALLVISILYKNIRNKYIVFAGYAFLLGMILFSGSLYLYVLTGIKGIAMITPIGGLSFVIGWGLLAFSAKNFAYSEKI</sequence>
<dbReference type="InterPro" id="IPR006696">
    <property type="entry name" value="DUF423"/>
</dbReference>
<feature type="transmembrane region" description="Helical" evidence="6">
    <location>
        <begin position="97"/>
        <end position="118"/>
    </location>
</feature>
<dbReference type="PANTHER" id="PTHR43461">
    <property type="entry name" value="TRANSMEMBRANE PROTEIN 256"/>
    <property type="match status" value="1"/>
</dbReference>
<keyword evidence="4 6" id="KW-1133">Transmembrane helix</keyword>